<dbReference type="Proteomes" id="UP000430345">
    <property type="component" value="Unassembled WGS sequence"/>
</dbReference>
<name>A0A6I1MKC6_9CLOT</name>
<dbReference type="AlphaFoldDB" id="A0A6I1MKC6"/>
<accession>A0A6I1MKC6</accession>
<protein>
    <submittedName>
        <fullName evidence="1">Uncharacterized protein</fullName>
    </submittedName>
</protein>
<comment type="caution">
    <text evidence="1">The sequence shown here is derived from an EMBL/GenBank/DDBJ whole genome shotgun (WGS) entry which is preliminary data.</text>
</comment>
<evidence type="ECO:0000313" key="2">
    <source>
        <dbReference type="Proteomes" id="UP000430345"/>
    </source>
</evidence>
<evidence type="ECO:0000313" key="1">
    <source>
        <dbReference type="EMBL" id="MPQ43845.1"/>
    </source>
</evidence>
<dbReference type="RefSeq" id="WP_152889749.1">
    <property type="nucleotide sequence ID" value="NZ_WHJC01000113.1"/>
</dbReference>
<reference evidence="1 2" key="1">
    <citation type="submission" date="2019-10" db="EMBL/GenBank/DDBJ databases">
        <title>The Genome Sequence of Clostridium tarantellae Isolated from Fish Brain.</title>
        <authorList>
            <person name="Bano L."/>
            <person name="Kiel M."/>
            <person name="Sales G."/>
            <person name="Doxey A.C."/>
            <person name="Mansfield M.J."/>
            <person name="Schiavone M."/>
            <person name="Rossetto O."/>
            <person name="Pirazzini M."/>
            <person name="Dobrindt U."/>
            <person name="Montecucco C."/>
        </authorList>
    </citation>
    <scope>NUCLEOTIDE SEQUENCE [LARGE SCALE GENOMIC DNA]</scope>
    <source>
        <strain evidence="1 2">DSM 3997</strain>
    </source>
</reference>
<dbReference type="EMBL" id="WHJC01000113">
    <property type="protein sequence ID" value="MPQ43845.1"/>
    <property type="molecule type" value="Genomic_DNA"/>
</dbReference>
<dbReference type="OrthoDB" id="1918719at2"/>
<organism evidence="1 2">
    <name type="scientific">Clostridium tarantellae</name>
    <dbReference type="NCBI Taxonomy" id="39493"/>
    <lineage>
        <taxon>Bacteria</taxon>
        <taxon>Bacillati</taxon>
        <taxon>Bacillota</taxon>
        <taxon>Clostridia</taxon>
        <taxon>Eubacteriales</taxon>
        <taxon>Clostridiaceae</taxon>
        <taxon>Clostridium</taxon>
    </lineage>
</organism>
<keyword evidence="2" id="KW-1185">Reference proteome</keyword>
<proteinExistence type="predicted"/>
<gene>
    <name evidence="1" type="ORF">GBZ86_08750</name>
</gene>
<sequence>MGHGINSKRELKLALSSVMSAEKLLNEALITVEYDENKQLLQNTLSNVNNALKTTRTASYGFIE</sequence>